<comment type="caution">
    <text evidence="1">The sequence shown here is derived from an EMBL/GenBank/DDBJ whole genome shotgun (WGS) entry which is preliminary data.</text>
</comment>
<gene>
    <name evidence="1" type="ORF">S01H4_29515</name>
</gene>
<dbReference type="EMBL" id="BART01015159">
    <property type="protein sequence ID" value="GAG80873.1"/>
    <property type="molecule type" value="Genomic_DNA"/>
</dbReference>
<sequence>TDLISKQMEKIIMMLEALLQLSQQEQSLQQEPRYYHEFLQQWHFTAAQQQQLKNHLRKFEILHQQHNPYGFCETQTSTKGVLTFLSNKLDAAEF</sequence>
<proteinExistence type="predicted"/>
<reference evidence="1" key="1">
    <citation type="journal article" date="2014" name="Front. Microbiol.">
        <title>High frequency of phylogenetically diverse reductive dehalogenase-homologous genes in deep subseafloor sedimentary metagenomes.</title>
        <authorList>
            <person name="Kawai M."/>
            <person name="Futagami T."/>
            <person name="Toyoda A."/>
            <person name="Takaki Y."/>
            <person name="Nishi S."/>
            <person name="Hori S."/>
            <person name="Arai W."/>
            <person name="Tsubouchi T."/>
            <person name="Morono Y."/>
            <person name="Uchiyama I."/>
            <person name="Ito T."/>
            <person name="Fujiyama A."/>
            <person name="Inagaki F."/>
            <person name="Takami H."/>
        </authorList>
    </citation>
    <scope>NUCLEOTIDE SEQUENCE</scope>
    <source>
        <strain evidence="1">Expedition CK06-06</strain>
    </source>
</reference>
<dbReference type="AlphaFoldDB" id="X1B9R0"/>
<accession>X1B9R0</accession>
<protein>
    <submittedName>
        <fullName evidence="1">Uncharacterized protein</fullName>
    </submittedName>
</protein>
<feature type="non-terminal residue" evidence="1">
    <location>
        <position position="1"/>
    </location>
</feature>
<name>X1B9R0_9ZZZZ</name>
<evidence type="ECO:0000313" key="1">
    <source>
        <dbReference type="EMBL" id="GAG80873.1"/>
    </source>
</evidence>
<organism evidence="1">
    <name type="scientific">marine sediment metagenome</name>
    <dbReference type="NCBI Taxonomy" id="412755"/>
    <lineage>
        <taxon>unclassified sequences</taxon>
        <taxon>metagenomes</taxon>
        <taxon>ecological metagenomes</taxon>
    </lineage>
</organism>